<proteinExistence type="predicted"/>
<sequence>MGWIGAIFLAPKLPRPPGAGGSIDYRVGSRFKNRYKILPSQL</sequence>
<dbReference type="Proteomes" id="UP000068167">
    <property type="component" value="Chromosome"/>
</dbReference>
<name>A0A0K1S5B6_9CHRO</name>
<accession>A0A0K1S5B6</accession>
<dbReference type="EMBL" id="CP011339">
    <property type="protein sequence ID" value="AKV69171.1"/>
    <property type="molecule type" value="Genomic_DNA"/>
</dbReference>
<dbReference type="KEGG" id="mpk:VL20_4227"/>
<keyword evidence="2" id="KW-1185">Reference proteome</keyword>
<evidence type="ECO:0000313" key="2">
    <source>
        <dbReference type="Proteomes" id="UP000068167"/>
    </source>
</evidence>
<dbReference type="PATRIC" id="fig|1638788.3.peg.4256"/>
<gene>
    <name evidence="1" type="ORF">VL20_4227</name>
</gene>
<dbReference type="AlphaFoldDB" id="A0A0K1S5B6"/>
<organism evidence="1 2">
    <name type="scientific">Microcystis panniformis FACHB-1757</name>
    <dbReference type="NCBI Taxonomy" id="1638788"/>
    <lineage>
        <taxon>Bacteria</taxon>
        <taxon>Bacillati</taxon>
        <taxon>Cyanobacteriota</taxon>
        <taxon>Cyanophyceae</taxon>
        <taxon>Oscillatoriophycideae</taxon>
        <taxon>Chroococcales</taxon>
        <taxon>Microcystaceae</taxon>
        <taxon>Microcystis</taxon>
    </lineage>
</organism>
<protein>
    <submittedName>
        <fullName evidence="1">Uncharacterized protein</fullName>
    </submittedName>
</protein>
<evidence type="ECO:0000313" key="1">
    <source>
        <dbReference type="EMBL" id="AKV69171.1"/>
    </source>
</evidence>
<reference evidence="1 2" key="1">
    <citation type="journal article" date="2016" name="Stand. Genomic Sci.">
        <title>Complete genome sequence and genomic characterization of Microcystis panniformis FACHB 1757 by third-generation sequencing.</title>
        <authorList>
            <person name="Zhang J.Y."/>
            <person name="Guan R."/>
            <person name="Zhang H.J."/>
            <person name="Li H."/>
            <person name="Xiao P."/>
            <person name="Yu G.L."/>
            <person name="Du L."/>
            <person name="Cao D.M."/>
            <person name="Zhu B.C."/>
            <person name="Li R.H."/>
            <person name="Lu Z.H."/>
        </authorList>
    </citation>
    <scope>NUCLEOTIDE SEQUENCE [LARGE SCALE GENOMIC DNA]</scope>
    <source>
        <strain evidence="1 2">FACHB-1757</strain>
    </source>
</reference>